<dbReference type="OrthoDB" id="148331at2759"/>
<accession>A0A507C9U1</accession>
<evidence type="ECO:0000313" key="9">
    <source>
        <dbReference type="Proteomes" id="UP000319731"/>
    </source>
</evidence>
<dbReference type="InterPro" id="IPR034666">
    <property type="entry name" value="ARPC2/4"/>
</dbReference>
<evidence type="ECO:0000256" key="1">
    <source>
        <dbReference type="ARBA" id="ARBA00004245"/>
    </source>
</evidence>
<comment type="function">
    <text evidence="6">Functions as actin-binding component of the Arp2/3 complex which is involved in regulation of actin polymerization and together with an activating nucleation-promoting factor (NPF) mediates the formation of branched actin networks.</text>
</comment>
<feature type="compositionally biased region" description="Basic and acidic residues" evidence="7">
    <location>
        <begin position="251"/>
        <end position="261"/>
    </location>
</feature>
<keyword evidence="5 6" id="KW-0206">Cytoskeleton</keyword>
<comment type="subcellular location">
    <subcellularLocation>
        <location evidence="1 6">Cytoplasm</location>
        <location evidence="1 6">Cytoskeleton</location>
    </subcellularLocation>
</comment>
<dbReference type="GO" id="GO:0051015">
    <property type="term" value="F:actin filament binding"/>
    <property type="evidence" value="ECO:0007669"/>
    <property type="project" value="TreeGrafter"/>
</dbReference>
<dbReference type="GO" id="GO:0030041">
    <property type="term" value="P:actin filament polymerization"/>
    <property type="evidence" value="ECO:0007669"/>
    <property type="project" value="InterPro"/>
</dbReference>
<dbReference type="SUPFAM" id="SSF69645">
    <property type="entry name" value="Arp2/3 complex subunits"/>
    <property type="match status" value="2"/>
</dbReference>
<dbReference type="RefSeq" id="XP_031028064.1">
    <property type="nucleotide sequence ID" value="XM_031166108.1"/>
</dbReference>
<evidence type="ECO:0000256" key="2">
    <source>
        <dbReference type="ARBA" id="ARBA00007192"/>
    </source>
</evidence>
<sequence>MTISDFDGASYRLSTPDSKTTLVLSMAWKCYSELAAYGANDIIQREYGSYVTQPESGYDVSLRFDLTRLGSDKDTLVKKAALLKRNALAAPFEQAFASQQAGKQSSLMVVHYRESEAIYVQAQPDRVTVIFSTLFQEETDRIFGKVFLQEFVDARRQPAIQSAPQVLYTYREPPMELRGVRGLVDSDSMGYVTFVLFPRHFATPEAREKCVSLIELFRDYLHYHIKASKAYMHSRMRARVDSFLKVLNRAKPEAPKDRDMKTASGKSFKRQ</sequence>
<evidence type="ECO:0000256" key="5">
    <source>
        <dbReference type="ARBA" id="ARBA00023212"/>
    </source>
</evidence>
<evidence type="ECO:0000256" key="4">
    <source>
        <dbReference type="ARBA" id="ARBA00023203"/>
    </source>
</evidence>
<evidence type="ECO:0000256" key="3">
    <source>
        <dbReference type="ARBA" id="ARBA00022490"/>
    </source>
</evidence>
<dbReference type="GO" id="GO:0005885">
    <property type="term" value="C:Arp2/3 protein complex"/>
    <property type="evidence" value="ECO:0007669"/>
    <property type="project" value="InterPro"/>
</dbReference>
<dbReference type="InterPro" id="IPR007188">
    <property type="entry name" value="ARPC2"/>
</dbReference>
<keyword evidence="3 6" id="KW-0963">Cytoplasm</keyword>
<dbReference type="PANTHER" id="PTHR12058:SF0">
    <property type="entry name" value="ACTIN-RELATED PROTEIN 2_3 COMPLEX SUBUNIT 2"/>
    <property type="match status" value="1"/>
</dbReference>
<dbReference type="GO" id="GO:0034314">
    <property type="term" value="P:Arp2/3 complex-mediated actin nucleation"/>
    <property type="evidence" value="ECO:0007669"/>
    <property type="project" value="InterPro"/>
</dbReference>
<evidence type="ECO:0000313" key="8">
    <source>
        <dbReference type="EMBL" id="TPX38350.1"/>
    </source>
</evidence>
<gene>
    <name evidence="8" type="ORF">SmJEL517_g00178</name>
</gene>
<dbReference type="FunFam" id="3.30.1460.20:FF:000003">
    <property type="entry name" value="Arp2/3 complex 34 kDa subunit"/>
    <property type="match status" value="1"/>
</dbReference>
<dbReference type="Gene3D" id="3.30.1460.20">
    <property type="match status" value="2"/>
</dbReference>
<dbReference type="PANTHER" id="PTHR12058">
    <property type="entry name" value="ARP2/3 COMPLEX 34 KDA SUBUNIT"/>
    <property type="match status" value="1"/>
</dbReference>
<proteinExistence type="inferred from homology"/>
<reference evidence="8 9" key="1">
    <citation type="journal article" date="2019" name="Sci. Rep.">
        <title>Comparative genomics of chytrid fungi reveal insights into the obligate biotrophic and pathogenic lifestyle of Synchytrium endobioticum.</title>
        <authorList>
            <person name="van de Vossenberg B.T.L.H."/>
            <person name="Warris S."/>
            <person name="Nguyen H.D.T."/>
            <person name="van Gent-Pelzer M.P.E."/>
            <person name="Joly D.L."/>
            <person name="van de Geest H.C."/>
            <person name="Bonants P.J.M."/>
            <person name="Smith D.S."/>
            <person name="Levesque C.A."/>
            <person name="van der Lee T.A.J."/>
        </authorList>
    </citation>
    <scope>NUCLEOTIDE SEQUENCE [LARGE SCALE GENOMIC DNA]</scope>
    <source>
        <strain evidence="8 9">JEL517</strain>
    </source>
</reference>
<evidence type="ECO:0000256" key="6">
    <source>
        <dbReference type="RuleBase" id="RU364015"/>
    </source>
</evidence>
<name>A0A507C9U1_9FUNG</name>
<evidence type="ECO:0000256" key="7">
    <source>
        <dbReference type="SAM" id="MobiDB-lite"/>
    </source>
</evidence>
<dbReference type="Proteomes" id="UP000319731">
    <property type="component" value="Unassembled WGS sequence"/>
</dbReference>
<dbReference type="GeneID" id="42001405"/>
<comment type="caution">
    <text evidence="8">The sequence shown here is derived from an EMBL/GenBank/DDBJ whole genome shotgun (WGS) entry which is preliminary data.</text>
</comment>
<protein>
    <recommendedName>
        <fullName evidence="6">Arp2/3 complex 34 kDa subunit</fullName>
    </recommendedName>
</protein>
<feature type="region of interest" description="Disordered" evidence="7">
    <location>
        <begin position="251"/>
        <end position="271"/>
    </location>
</feature>
<dbReference type="AlphaFoldDB" id="A0A507C9U1"/>
<dbReference type="GO" id="GO:0005200">
    <property type="term" value="F:structural constituent of cytoskeleton"/>
    <property type="evidence" value="ECO:0007669"/>
    <property type="project" value="TreeGrafter"/>
</dbReference>
<dbReference type="Pfam" id="PF04045">
    <property type="entry name" value="P34-Arc"/>
    <property type="match status" value="1"/>
</dbReference>
<keyword evidence="4 6" id="KW-0009">Actin-binding</keyword>
<keyword evidence="9" id="KW-1185">Reference proteome</keyword>
<dbReference type="EMBL" id="QEAO01000001">
    <property type="protein sequence ID" value="TPX38350.1"/>
    <property type="molecule type" value="Genomic_DNA"/>
</dbReference>
<organism evidence="8 9">
    <name type="scientific">Synchytrium microbalum</name>
    <dbReference type="NCBI Taxonomy" id="1806994"/>
    <lineage>
        <taxon>Eukaryota</taxon>
        <taxon>Fungi</taxon>
        <taxon>Fungi incertae sedis</taxon>
        <taxon>Chytridiomycota</taxon>
        <taxon>Chytridiomycota incertae sedis</taxon>
        <taxon>Chytridiomycetes</taxon>
        <taxon>Synchytriales</taxon>
        <taxon>Synchytriaceae</taxon>
        <taxon>Synchytrium</taxon>
    </lineage>
</organism>
<comment type="subunit">
    <text evidence="6">Component of the Arp2/3 complex.</text>
</comment>
<dbReference type="STRING" id="1806994.A0A507C9U1"/>
<comment type="similarity">
    <text evidence="2 6">Belongs to the ARPC2 family.</text>
</comment>